<evidence type="ECO:0000313" key="7">
    <source>
        <dbReference type="EMBL" id="SDM11674.1"/>
    </source>
</evidence>
<feature type="transmembrane region" description="Helical" evidence="6">
    <location>
        <begin position="66"/>
        <end position="84"/>
    </location>
</feature>
<dbReference type="RefSeq" id="WP_089760970.1">
    <property type="nucleotide sequence ID" value="NZ_FNGO01000017.1"/>
</dbReference>
<keyword evidence="3 6" id="KW-0812">Transmembrane</keyword>
<evidence type="ECO:0000313" key="8">
    <source>
        <dbReference type="Proteomes" id="UP000199476"/>
    </source>
</evidence>
<dbReference type="AlphaFoldDB" id="A0A1G9QKX5"/>
<name>A0A1G9QKX5_9FIRM</name>
<evidence type="ECO:0000256" key="2">
    <source>
        <dbReference type="ARBA" id="ARBA00022475"/>
    </source>
</evidence>
<keyword evidence="2" id="KW-1003">Cell membrane</keyword>
<dbReference type="InterPro" id="IPR003339">
    <property type="entry name" value="ABC/ECF_trnsptr_transmembrane"/>
</dbReference>
<dbReference type="CDD" id="cd16914">
    <property type="entry name" value="EcfT"/>
    <property type="match status" value="1"/>
</dbReference>
<evidence type="ECO:0000256" key="5">
    <source>
        <dbReference type="ARBA" id="ARBA00023136"/>
    </source>
</evidence>
<dbReference type="PANTHER" id="PTHR34857:SF2">
    <property type="entry name" value="SLL0384 PROTEIN"/>
    <property type="match status" value="1"/>
</dbReference>
<feature type="transmembrane region" description="Helical" evidence="6">
    <location>
        <begin position="22"/>
        <end position="54"/>
    </location>
</feature>
<dbReference type="GO" id="GO:0006824">
    <property type="term" value="P:cobalt ion transport"/>
    <property type="evidence" value="ECO:0007669"/>
    <property type="project" value="InterPro"/>
</dbReference>
<dbReference type="InterPro" id="IPR051611">
    <property type="entry name" value="ECF_transporter_component"/>
</dbReference>
<evidence type="ECO:0000256" key="1">
    <source>
        <dbReference type="ARBA" id="ARBA00004651"/>
    </source>
</evidence>
<evidence type="ECO:0000256" key="6">
    <source>
        <dbReference type="SAM" id="Phobius"/>
    </source>
</evidence>
<dbReference type="NCBIfam" id="TIGR02454">
    <property type="entry name" value="ECF_T_CbiQ"/>
    <property type="match status" value="1"/>
</dbReference>
<feature type="transmembrane region" description="Helical" evidence="6">
    <location>
        <begin position="230"/>
        <end position="251"/>
    </location>
</feature>
<organism evidence="7 8">
    <name type="scientific">Halarsenatibacter silvermanii</name>
    <dbReference type="NCBI Taxonomy" id="321763"/>
    <lineage>
        <taxon>Bacteria</taxon>
        <taxon>Bacillati</taxon>
        <taxon>Bacillota</taxon>
        <taxon>Clostridia</taxon>
        <taxon>Halanaerobiales</taxon>
        <taxon>Halarsenatibacteraceae</taxon>
        <taxon>Halarsenatibacter</taxon>
    </lineage>
</organism>
<dbReference type="Proteomes" id="UP000199476">
    <property type="component" value="Unassembled WGS sequence"/>
</dbReference>
<dbReference type="InterPro" id="IPR012809">
    <property type="entry name" value="ECF_CbiQ"/>
</dbReference>
<evidence type="ECO:0000256" key="3">
    <source>
        <dbReference type="ARBA" id="ARBA00022692"/>
    </source>
</evidence>
<dbReference type="GO" id="GO:0043190">
    <property type="term" value="C:ATP-binding cassette (ABC) transporter complex"/>
    <property type="evidence" value="ECO:0007669"/>
    <property type="project" value="InterPro"/>
</dbReference>
<comment type="subcellular location">
    <subcellularLocation>
        <location evidence="1">Cell membrane</location>
        <topology evidence="1">Multi-pass membrane protein</topology>
    </subcellularLocation>
</comment>
<sequence>MLTAEFSRGDSLIHSLDPRIKIVILVMMAAVTAAGKNLFMLVSALVFSLVLVLAAGLRTKKVIKRLSLLNIFIVSIWILIPFTYPGEVLAAAGPFTVTSDGIIYALRITLRSNAVMLAVFALLSTSSVSSLMQALKYFHVPKKLIYLFFFVYRYIFVLQDEFSNMQKSVEGRGFTPATSVHCYKTYAFLIGMLLIKSYERAARVYQAMLARGFKGEFYVKDELEFSAGDVLVFSCGFLLMVLFFELEFGVFI</sequence>
<accession>A0A1G9QKX5</accession>
<reference evidence="7 8" key="1">
    <citation type="submission" date="2016-10" db="EMBL/GenBank/DDBJ databases">
        <authorList>
            <person name="de Groot N.N."/>
        </authorList>
    </citation>
    <scope>NUCLEOTIDE SEQUENCE [LARGE SCALE GENOMIC DNA]</scope>
    <source>
        <strain evidence="7 8">SLAS-1</strain>
    </source>
</reference>
<evidence type="ECO:0000256" key="4">
    <source>
        <dbReference type="ARBA" id="ARBA00022989"/>
    </source>
</evidence>
<gene>
    <name evidence="7" type="ORF">SAMN04488692_11720</name>
</gene>
<dbReference type="EMBL" id="FNGO01000017">
    <property type="protein sequence ID" value="SDM11674.1"/>
    <property type="molecule type" value="Genomic_DNA"/>
</dbReference>
<protein>
    <submittedName>
        <fullName evidence="7">Cobalt/nickel transport system permease protein</fullName>
    </submittedName>
</protein>
<dbReference type="PANTHER" id="PTHR34857">
    <property type="entry name" value="SLL0384 PROTEIN"/>
    <property type="match status" value="1"/>
</dbReference>
<keyword evidence="8" id="KW-1185">Reference proteome</keyword>
<dbReference type="STRING" id="321763.SAMN04488692_11720"/>
<dbReference type="Pfam" id="PF02361">
    <property type="entry name" value="CbiQ"/>
    <property type="match status" value="1"/>
</dbReference>
<keyword evidence="5 6" id="KW-0472">Membrane</keyword>
<dbReference type="OrthoDB" id="8585740at2"/>
<feature type="transmembrane region" description="Helical" evidence="6">
    <location>
        <begin position="104"/>
        <end position="123"/>
    </location>
</feature>
<keyword evidence="4 6" id="KW-1133">Transmembrane helix</keyword>
<proteinExistence type="predicted"/>
<feature type="transmembrane region" description="Helical" evidence="6">
    <location>
        <begin position="144"/>
        <end position="159"/>
    </location>
</feature>